<accession>A0A6M4GFZ8</accession>
<evidence type="ECO:0000313" key="4">
    <source>
        <dbReference type="Proteomes" id="UP000502611"/>
    </source>
</evidence>
<evidence type="ECO:0000256" key="2">
    <source>
        <dbReference type="ARBA" id="ARBA00022649"/>
    </source>
</evidence>
<dbReference type="Proteomes" id="UP000502611">
    <property type="component" value="Plasmid p-C-Sy"/>
</dbReference>
<comment type="similarity">
    <text evidence="1">Belongs to the RelE toxin family.</text>
</comment>
<dbReference type="AlphaFoldDB" id="A0A6M4GFZ8"/>
<dbReference type="EMBL" id="CP053024">
    <property type="protein sequence ID" value="QJR06222.1"/>
    <property type="molecule type" value="Genomic_DNA"/>
</dbReference>
<proteinExistence type="inferred from homology"/>
<dbReference type="Pfam" id="PF05016">
    <property type="entry name" value="ParE_toxin"/>
    <property type="match status" value="1"/>
</dbReference>
<evidence type="ECO:0000313" key="3">
    <source>
        <dbReference type="EMBL" id="QJR06222.1"/>
    </source>
</evidence>
<dbReference type="RefSeq" id="WP_169863569.1">
    <property type="nucleotide sequence ID" value="NZ_CP053024.1"/>
</dbReference>
<organism evidence="3 4">
    <name type="scientific">Sphingobium yanoikuyae</name>
    <name type="common">Sphingomonas yanoikuyae</name>
    <dbReference type="NCBI Taxonomy" id="13690"/>
    <lineage>
        <taxon>Bacteria</taxon>
        <taxon>Pseudomonadati</taxon>
        <taxon>Pseudomonadota</taxon>
        <taxon>Alphaproteobacteria</taxon>
        <taxon>Sphingomonadales</taxon>
        <taxon>Sphingomonadaceae</taxon>
        <taxon>Sphingobium</taxon>
    </lineage>
</organism>
<reference evidence="3 4" key="1">
    <citation type="submission" date="2020-04" db="EMBL/GenBank/DDBJ databases">
        <title>The Whole Genome Analysis of High salt-tolerant Sphingobium yanoikuyae YC-XJ2 with Aryl organophosphorus flame retardants (aryl-OPFRs)-degrading capacity and characteristics of Related phosphotriesterase.</title>
        <authorList>
            <person name="Li X."/>
        </authorList>
    </citation>
    <scope>NUCLEOTIDE SEQUENCE [LARGE SCALE GENOMIC DNA]</scope>
    <source>
        <strain evidence="3 4">YC-XJ2</strain>
        <plasmid evidence="4">p-c-sy</plasmid>
    </source>
</reference>
<dbReference type="InterPro" id="IPR035093">
    <property type="entry name" value="RelE/ParE_toxin_dom_sf"/>
</dbReference>
<dbReference type="PANTHER" id="PTHR33755">
    <property type="entry name" value="TOXIN PARE1-RELATED"/>
    <property type="match status" value="1"/>
</dbReference>
<dbReference type="InterPro" id="IPR007712">
    <property type="entry name" value="RelE/ParE_toxin"/>
</dbReference>
<gene>
    <name evidence="3" type="ORF">HH800_28770</name>
</gene>
<dbReference type="InterPro" id="IPR051803">
    <property type="entry name" value="TA_system_RelE-like_toxin"/>
</dbReference>
<name>A0A6M4GFZ8_SPHYA</name>
<evidence type="ECO:0000256" key="1">
    <source>
        <dbReference type="ARBA" id="ARBA00006226"/>
    </source>
</evidence>
<dbReference type="Gene3D" id="3.30.2310.20">
    <property type="entry name" value="RelE-like"/>
    <property type="match status" value="1"/>
</dbReference>
<keyword evidence="2" id="KW-1277">Toxin-antitoxin system</keyword>
<protein>
    <submittedName>
        <fullName evidence="3">Type II toxin-antitoxin system RelE/ParE family toxin</fullName>
    </submittedName>
</protein>
<sequence>MTEIIVSRQADDDFERIWLSVALDNDDAADRLLRAINTKIERLRIFPEIGRARDDLKPEARGLVHGSYLILYEYDAAADSVTIIAVVEGMRDLDRLF</sequence>
<geneLocation type="plasmid" evidence="4">
    <name>p-c-sy</name>
</geneLocation>
<keyword evidence="3" id="KW-0614">Plasmid</keyword>